<feature type="transmembrane region" description="Helical" evidence="6">
    <location>
        <begin position="642"/>
        <end position="662"/>
    </location>
</feature>
<name>A0ABR6XMV3_9BURK</name>
<feature type="transmembrane region" description="Helical" evidence="6">
    <location>
        <begin position="419"/>
        <end position="438"/>
    </location>
</feature>
<dbReference type="NCBIfam" id="TIGR00728">
    <property type="entry name" value="OPT_sfam"/>
    <property type="match status" value="1"/>
</dbReference>
<dbReference type="InterPro" id="IPR004813">
    <property type="entry name" value="OPT"/>
</dbReference>
<feature type="transmembrane region" description="Helical" evidence="6">
    <location>
        <begin position="248"/>
        <end position="267"/>
    </location>
</feature>
<organism evidence="7 8">
    <name type="scientific">Undibacterium amnicola</name>
    <dbReference type="NCBI Taxonomy" id="1834038"/>
    <lineage>
        <taxon>Bacteria</taxon>
        <taxon>Pseudomonadati</taxon>
        <taxon>Pseudomonadota</taxon>
        <taxon>Betaproteobacteria</taxon>
        <taxon>Burkholderiales</taxon>
        <taxon>Oxalobacteraceae</taxon>
        <taxon>Undibacterium</taxon>
    </lineage>
</organism>
<dbReference type="EMBL" id="JACOFU010000001">
    <property type="protein sequence ID" value="MBC3830693.1"/>
    <property type="molecule type" value="Genomic_DNA"/>
</dbReference>
<comment type="subcellular location">
    <subcellularLocation>
        <location evidence="1">Membrane</location>
        <topology evidence="1">Multi-pass membrane protein</topology>
    </subcellularLocation>
</comment>
<feature type="transmembrane region" description="Helical" evidence="6">
    <location>
        <begin position="91"/>
        <end position="110"/>
    </location>
</feature>
<evidence type="ECO:0000256" key="2">
    <source>
        <dbReference type="ARBA" id="ARBA00022448"/>
    </source>
</evidence>
<feature type="transmembrane region" description="Helical" evidence="6">
    <location>
        <begin position="736"/>
        <end position="756"/>
    </location>
</feature>
<feature type="transmembrane region" description="Helical" evidence="6">
    <location>
        <begin position="696"/>
        <end position="715"/>
    </location>
</feature>
<accession>A0ABR6XMV3</accession>
<feature type="transmembrane region" description="Helical" evidence="6">
    <location>
        <begin position="53"/>
        <end position="70"/>
    </location>
</feature>
<evidence type="ECO:0000256" key="6">
    <source>
        <dbReference type="SAM" id="Phobius"/>
    </source>
</evidence>
<dbReference type="Pfam" id="PF03169">
    <property type="entry name" value="OPT"/>
    <property type="match status" value="2"/>
</dbReference>
<dbReference type="NCBIfam" id="TIGR00733">
    <property type="entry name" value="OPT family oligopeptide transporter"/>
    <property type="match status" value="1"/>
</dbReference>
<evidence type="ECO:0000313" key="8">
    <source>
        <dbReference type="Proteomes" id="UP000643610"/>
    </source>
</evidence>
<feature type="transmembrane region" description="Helical" evidence="6">
    <location>
        <begin position="365"/>
        <end position="381"/>
    </location>
</feature>
<dbReference type="InterPro" id="IPR004814">
    <property type="entry name" value="Oligopep_transpt"/>
</dbReference>
<keyword evidence="8" id="KW-1185">Reference proteome</keyword>
<feature type="transmembrane region" description="Helical" evidence="6">
    <location>
        <begin position="613"/>
        <end position="630"/>
    </location>
</feature>
<sequence>MSQQSKQTSFKPYIPANAVLPEFTLRALIMGTVLGMVFGASSLYLVLKVGLTVSASIPVAVIAITLFRMMHKLGAKDSTILENSIAQTAGSAGESLAFGLGVTMPAILILGFDLEIYRVMLVAILGGLLGILLMIPMRRTMIVEKHHELKYPEGTACAEVLKAAANDSSREAAGESSNPNAQADANKRAKIIFGGFLIGLIYKVGNIALKGWKDTVEYVFPAPLKAGSIGTEISPELLGVGYIIGPKIAAIMAAGGVLSYMLLIPLIKFFGDGLLTPLAPATKLISEMSPHEIRGAYVLYIGAGAVATGGLISLARAMPLIWRSLASGLSGFGRKKIDLTDSPNSTNNTNSTDVPRTEQSIHMKWVVIGALSIIAVITIATPLHMNLLGALLILVFGFLFATVSSQLTGQIGQSSNPISGMTVATLLFTCLIFLLMGWVGGQYYVTALSVGAIVCIASSVAGCTSQDLKTGYLVGATPKYQQYAILIGAFCSALILGPILLKLNDASTVYVPIAQIAPGLQTDVSKLTESAQLQGPQAEQDHANYKVWHKTDNAQAPAGKYLVDANGKVAYLVDPGINGTHNTRPDGSEVKKYDAPKAVLISYIIKGILDGELPWALVLFGVIIALTLEMSGIPSLAFAVGVYLPLASSAPLFIGGMIRWLVDWRNNKLEKNKHLSEEEKQAAGDRSEGVLISSGYIAGGALAGIVIAFSAGIMTDFDKKMGDWAAANNPFMNSDYADALSLIPFALIALVLYFVGREKPPTERQS</sequence>
<dbReference type="InterPro" id="IPR045035">
    <property type="entry name" value="YSL-like"/>
</dbReference>
<comment type="caution">
    <text evidence="7">The sequence shown here is derived from an EMBL/GenBank/DDBJ whole genome shotgun (WGS) entry which is preliminary data.</text>
</comment>
<dbReference type="Proteomes" id="UP000643610">
    <property type="component" value="Unassembled WGS sequence"/>
</dbReference>
<proteinExistence type="predicted"/>
<feature type="transmembrane region" description="Helical" evidence="6">
    <location>
        <begin position="297"/>
        <end position="315"/>
    </location>
</feature>
<evidence type="ECO:0000256" key="3">
    <source>
        <dbReference type="ARBA" id="ARBA00022692"/>
    </source>
</evidence>
<keyword evidence="5 6" id="KW-0472">Membrane</keyword>
<evidence type="ECO:0000256" key="4">
    <source>
        <dbReference type="ARBA" id="ARBA00022989"/>
    </source>
</evidence>
<evidence type="ECO:0000256" key="1">
    <source>
        <dbReference type="ARBA" id="ARBA00004141"/>
    </source>
</evidence>
<evidence type="ECO:0000256" key="5">
    <source>
        <dbReference type="ARBA" id="ARBA00023136"/>
    </source>
</evidence>
<dbReference type="PANTHER" id="PTHR31645:SF0">
    <property type="entry name" value="OLIGOPEPTIDE TRANSPORTER YGL114W-RELATED"/>
    <property type="match status" value="1"/>
</dbReference>
<feature type="transmembrane region" description="Helical" evidence="6">
    <location>
        <begin position="444"/>
        <end position="463"/>
    </location>
</feature>
<evidence type="ECO:0000313" key="7">
    <source>
        <dbReference type="EMBL" id="MBC3830693.1"/>
    </source>
</evidence>
<dbReference type="RefSeq" id="WP_186889678.1">
    <property type="nucleotide sequence ID" value="NZ_JACOFU010000001.1"/>
</dbReference>
<feature type="transmembrane region" description="Helical" evidence="6">
    <location>
        <begin position="116"/>
        <end position="135"/>
    </location>
</feature>
<keyword evidence="4 6" id="KW-1133">Transmembrane helix</keyword>
<reference evidence="7 8" key="1">
    <citation type="submission" date="2020-08" db="EMBL/GenBank/DDBJ databases">
        <title>Novel species isolated from subtropical streams in China.</title>
        <authorList>
            <person name="Lu H."/>
        </authorList>
    </citation>
    <scope>NUCLEOTIDE SEQUENCE [LARGE SCALE GENOMIC DNA]</scope>
    <source>
        <strain evidence="7 8">KCTC 52442</strain>
    </source>
</reference>
<feature type="transmembrane region" description="Helical" evidence="6">
    <location>
        <begin position="387"/>
        <end position="407"/>
    </location>
</feature>
<dbReference type="PANTHER" id="PTHR31645">
    <property type="entry name" value="OLIGOPEPTIDE TRANSPORTER YGL114W-RELATED"/>
    <property type="match status" value="1"/>
</dbReference>
<protein>
    <submittedName>
        <fullName evidence="7">Oligopeptide transporter, OPT family</fullName>
    </submittedName>
</protein>
<gene>
    <name evidence="7" type="ORF">H8K33_04140</name>
</gene>
<keyword evidence="2" id="KW-0813">Transport</keyword>
<keyword evidence="3 6" id="KW-0812">Transmembrane</keyword>
<feature type="transmembrane region" description="Helical" evidence="6">
    <location>
        <begin position="483"/>
        <end position="501"/>
    </location>
</feature>